<comment type="caution">
    <text evidence="1">The sequence shown here is derived from an EMBL/GenBank/DDBJ whole genome shotgun (WGS) entry which is preliminary data.</text>
</comment>
<name>A0A8K0RIF6_9HYPO</name>
<dbReference type="PANTHER" id="PTHR24148">
    <property type="entry name" value="ANKYRIN REPEAT DOMAIN-CONTAINING PROTEIN 39 HOMOLOG-RELATED"/>
    <property type="match status" value="1"/>
</dbReference>
<dbReference type="OrthoDB" id="2157530at2759"/>
<keyword evidence="2" id="KW-1185">Reference proteome</keyword>
<accession>A0A8K0RIF6</accession>
<reference evidence="1" key="1">
    <citation type="journal article" date="2021" name="Nat. Commun.">
        <title>Genetic determinants of endophytism in the Arabidopsis root mycobiome.</title>
        <authorList>
            <person name="Mesny F."/>
            <person name="Miyauchi S."/>
            <person name="Thiergart T."/>
            <person name="Pickel B."/>
            <person name="Atanasova L."/>
            <person name="Karlsson M."/>
            <person name="Huettel B."/>
            <person name="Barry K.W."/>
            <person name="Haridas S."/>
            <person name="Chen C."/>
            <person name="Bauer D."/>
            <person name="Andreopoulos W."/>
            <person name="Pangilinan J."/>
            <person name="LaButti K."/>
            <person name="Riley R."/>
            <person name="Lipzen A."/>
            <person name="Clum A."/>
            <person name="Drula E."/>
            <person name="Henrissat B."/>
            <person name="Kohler A."/>
            <person name="Grigoriev I.V."/>
            <person name="Martin F.M."/>
            <person name="Hacquard S."/>
        </authorList>
    </citation>
    <scope>NUCLEOTIDE SEQUENCE</scope>
    <source>
        <strain evidence="1">MPI-SDFR-AT-0068</strain>
    </source>
</reference>
<proteinExistence type="predicted"/>
<gene>
    <name evidence="1" type="ORF">BKA59DRAFT_460534</name>
</gene>
<evidence type="ECO:0000313" key="1">
    <source>
        <dbReference type="EMBL" id="KAH7233077.1"/>
    </source>
</evidence>
<protein>
    <submittedName>
        <fullName evidence="1">Uncharacterized protein</fullName>
    </submittedName>
</protein>
<dbReference type="PANTHER" id="PTHR24148:SF73">
    <property type="entry name" value="HET DOMAIN PROTEIN (AFU_ORTHOLOGUE AFUA_8G01020)"/>
    <property type="match status" value="1"/>
</dbReference>
<sequence length="214" mass="24896">MALEMFRFRHATDPRDYVYASLGLGANTFADYTISPEAAFKYFVRSMIEESKNLGALVRIQEHGRSTALPTWCPDYGKKFHSGTYENLDQEYGWLYMYNWYHAGGTNGLRTKFSAMDSRLDLQGIVLDEIIQVEGPMFTSDSKVKMASEWQHRDPRECRLGTFEEVGWCTMVRDLWLVLSDQPRDYSRLRTRDGFETLIDEVWEPKAQPQFAVI</sequence>
<dbReference type="EMBL" id="JAGPXF010000008">
    <property type="protein sequence ID" value="KAH7233077.1"/>
    <property type="molecule type" value="Genomic_DNA"/>
</dbReference>
<evidence type="ECO:0000313" key="2">
    <source>
        <dbReference type="Proteomes" id="UP000813427"/>
    </source>
</evidence>
<dbReference type="InterPro" id="IPR052895">
    <property type="entry name" value="HetReg/Transcr_Mod"/>
</dbReference>
<organism evidence="1 2">
    <name type="scientific">Fusarium tricinctum</name>
    <dbReference type="NCBI Taxonomy" id="61284"/>
    <lineage>
        <taxon>Eukaryota</taxon>
        <taxon>Fungi</taxon>
        <taxon>Dikarya</taxon>
        <taxon>Ascomycota</taxon>
        <taxon>Pezizomycotina</taxon>
        <taxon>Sordariomycetes</taxon>
        <taxon>Hypocreomycetidae</taxon>
        <taxon>Hypocreales</taxon>
        <taxon>Nectriaceae</taxon>
        <taxon>Fusarium</taxon>
        <taxon>Fusarium tricinctum species complex</taxon>
    </lineage>
</organism>
<dbReference type="AlphaFoldDB" id="A0A8K0RIF6"/>
<dbReference type="Proteomes" id="UP000813427">
    <property type="component" value="Unassembled WGS sequence"/>
</dbReference>